<dbReference type="CDD" id="cd02440">
    <property type="entry name" value="AdoMet_MTases"/>
    <property type="match status" value="1"/>
</dbReference>
<dbReference type="Gene3D" id="3.40.50.150">
    <property type="entry name" value="Vaccinia Virus protein VP39"/>
    <property type="match status" value="1"/>
</dbReference>
<dbReference type="EMBL" id="UOGB01000189">
    <property type="protein sequence ID" value="VAX20815.1"/>
    <property type="molecule type" value="Genomic_DNA"/>
</dbReference>
<feature type="domain" description="Methyltransferase small" evidence="6">
    <location>
        <begin position="112"/>
        <end position="197"/>
    </location>
</feature>
<dbReference type="GO" id="GO:0102559">
    <property type="term" value="F:peptide chain release factor N(5)-glutamine methyltransferase activity"/>
    <property type="evidence" value="ECO:0007669"/>
    <property type="project" value="UniProtKB-EC"/>
</dbReference>
<evidence type="ECO:0000259" key="6">
    <source>
        <dbReference type="Pfam" id="PF05175"/>
    </source>
</evidence>
<keyword evidence="4" id="KW-0949">S-adenosyl-L-methionine</keyword>
<feature type="domain" description="Release factor glutamine methyltransferase N-terminal" evidence="7">
    <location>
        <begin position="9"/>
        <end position="77"/>
    </location>
</feature>
<comment type="catalytic activity">
    <reaction evidence="5">
        <text>L-glutaminyl-[peptide chain release factor] + S-adenosyl-L-methionine = N(5)-methyl-L-glutaminyl-[peptide chain release factor] + S-adenosyl-L-homocysteine + H(+)</text>
        <dbReference type="Rhea" id="RHEA:42896"/>
        <dbReference type="Rhea" id="RHEA-COMP:10271"/>
        <dbReference type="Rhea" id="RHEA-COMP:10272"/>
        <dbReference type="ChEBI" id="CHEBI:15378"/>
        <dbReference type="ChEBI" id="CHEBI:30011"/>
        <dbReference type="ChEBI" id="CHEBI:57856"/>
        <dbReference type="ChEBI" id="CHEBI:59789"/>
        <dbReference type="ChEBI" id="CHEBI:61891"/>
        <dbReference type="EC" id="2.1.1.297"/>
    </reaction>
</comment>
<dbReference type="PANTHER" id="PTHR18895:SF74">
    <property type="entry name" value="MTRF1L RELEASE FACTOR GLUTAMINE METHYLTRANSFERASE"/>
    <property type="match status" value="1"/>
</dbReference>
<evidence type="ECO:0000256" key="4">
    <source>
        <dbReference type="ARBA" id="ARBA00022691"/>
    </source>
</evidence>
<dbReference type="Pfam" id="PF05175">
    <property type="entry name" value="MTS"/>
    <property type="match status" value="1"/>
</dbReference>
<dbReference type="InterPro" id="IPR040758">
    <property type="entry name" value="PrmC_N"/>
</dbReference>
<dbReference type="PROSITE" id="PS00092">
    <property type="entry name" value="N6_MTASE"/>
    <property type="match status" value="1"/>
</dbReference>
<evidence type="ECO:0000256" key="2">
    <source>
        <dbReference type="ARBA" id="ARBA00022603"/>
    </source>
</evidence>
<evidence type="ECO:0000313" key="8">
    <source>
        <dbReference type="EMBL" id="VAX20815.1"/>
    </source>
</evidence>
<dbReference type="InterPro" id="IPR004556">
    <property type="entry name" value="HemK-like"/>
</dbReference>
<keyword evidence="2 8" id="KW-0489">Methyltransferase</keyword>
<evidence type="ECO:0000259" key="7">
    <source>
        <dbReference type="Pfam" id="PF17827"/>
    </source>
</evidence>
<dbReference type="AlphaFoldDB" id="A0A3B1CPH0"/>
<dbReference type="GO" id="GO:0032259">
    <property type="term" value="P:methylation"/>
    <property type="evidence" value="ECO:0007669"/>
    <property type="project" value="UniProtKB-KW"/>
</dbReference>
<dbReference type="SUPFAM" id="SSF53335">
    <property type="entry name" value="S-adenosyl-L-methionine-dependent methyltransferases"/>
    <property type="match status" value="1"/>
</dbReference>
<keyword evidence="3 8" id="KW-0808">Transferase</keyword>
<dbReference type="NCBIfam" id="TIGR03534">
    <property type="entry name" value="RF_mod_PrmC"/>
    <property type="match status" value="1"/>
</dbReference>
<dbReference type="Pfam" id="PF17827">
    <property type="entry name" value="PrmC_N"/>
    <property type="match status" value="1"/>
</dbReference>
<gene>
    <name evidence="8" type="ORF">MNBD_NITROSPINAE03-1429</name>
</gene>
<dbReference type="InterPro" id="IPR007848">
    <property type="entry name" value="Small_mtfrase_dom"/>
</dbReference>
<evidence type="ECO:0000256" key="5">
    <source>
        <dbReference type="ARBA" id="ARBA00048391"/>
    </source>
</evidence>
<proteinExistence type="inferred from homology"/>
<dbReference type="Gene3D" id="1.10.8.10">
    <property type="entry name" value="DNA helicase RuvA subunit, C-terminal domain"/>
    <property type="match status" value="1"/>
</dbReference>
<evidence type="ECO:0000256" key="3">
    <source>
        <dbReference type="ARBA" id="ARBA00022679"/>
    </source>
</evidence>
<dbReference type="PANTHER" id="PTHR18895">
    <property type="entry name" value="HEMK METHYLTRANSFERASE"/>
    <property type="match status" value="1"/>
</dbReference>
<dbReference type="InterPro" id="IPR050320">
    <property type="entry name" value="N5-glutamine_MTase"/>
</dbReference>
<evidence type="ECO:0000256" key="1">
    <source>
        <dbReference type="ARBA" id="ARBA00012771"/>
    </source>
</evidence>
<sequence>MTRTFLETIVNARKRLSEAGVTTPGLDAELLLAHALKKDRAFVLARMNETAPEEVLPVFEKLVSRRSKREPLAYITGEKEFYSRPFKVDPRVLIPRPETEGVIDAVFELYDEKSVKNTLDIGTGSGAIAVTISLGRPFWRVAATDSSPSAVEVARENILFHKVEDRVALVESDLFDSLPETKYDIIVFNPPYIEEQCVDIDPEVRLYEPPEALYGGRDGLDMIRRFTGEAPLRLENGGYLVLEIGEGQGGAVENIINDSEKLSLEKIARDLNGIERVVVAIKKRGDG</sequence>
<dbReference type="InterPro" id="IPR019874">
    <property type="entry name" value="RF_methyltr_PrmC"/>
</dbReference>
<dbReference type="HAMAP" id="MF_02126">
    <property type="entry name" value="RF_methyltr_PrmC"/>
    <property type="match status" value="1"/>
</dbReference>
<reference evidence="8" key="1">
    <citation type="submission" date="2018-06" db="EMBL/GenBank/DDBJ databases">
        <authorList>
            <person name="Zhirakovskaya E."/>
        </authorList>
    </citation>
    <scope>NUCLEOTIDE SEQUENCE</scope>
</reference>
<dbReference type="EC" id="2.1.1.297" evidence="1"/>
<accession>A0A3B1CPH0</accession>
<dbReference type="InterPro" id="IPR002052">
    <property type="entry name" value="DNA_methylase_N6_adenine_CS"/>
</dbReference>
<dbReference type="NCBIfam" id="TIGR00536">
    <property type="entry name" value="hemK_fam"/>
    <property type="match status" value="1"/>
</dbReference>
<organism evidence="8">
    <name type="scientific">hydrothermal vent metagenome</name>
    <dbReference type="NCBI Taxonomy" id="652676"/>
    <lineage>
        <taxon>unclassified sequences</taxon>
        <taxon>metagenomes</taxon>
        <taxon>ecological metagenomes</taxon>
    </lineage>
</organism>
<dbReference type="InterPro" id="IPR029063">
    <property type="entry name" value="SAM-dependent_MTases_sf"/>
</dbReference>
<dbReference type="GO" id="GO:0003676">
    <property type="term" value="F:nucleic acid binding"/>
    <property type="evidence" value="ECO:0007669"/>
    <property type="project" value="InterPro"/>
</dbReference>
<name>A0A3B1CPH0_9ZZZZ</name>
<protein>
    <recommendedName>
        <fullName evidence="1">peptide chain release factor N(5)-glutamine methyltransferase</fullName>
        <ecNumber evidence="1">2.1.1.297</ecNumber>
    </recommendedName>
</protein>